<organism evidence="1 2">
    <name type="scientific">Niveibacterium microcysteis</name>
    <dbReference type="NCBI Taxonomy" id="2811415"/>
    <lineage>
        <taxon>Bacteria</taxon>
        <taxon>Pseudomonadati</taxon>
        <taxon>Pseudomonadota</taxon>
        <taxon>Betaproteobacteria</taxon>
        <taxon>Rhodocyclales</taxon>
        <taxon>Rhodocyclaceae</taxon>
        <taxon>Niveibacterium</taxon>
    </lineage>
</organism>
<keyword evidence="1" id="KW-0489">Methyltransferase</keyword>
<dbReference type="GO" id="GO:0008168">
    <property type="term" value="F:methyltransferase activity"/>
    <property type="evidence" value="ECO:0007669"/>
    <property type="project" value="UniProtKB-KW"/>
</dbReference>
<proteinExistence type="predicted"/>
<dbReference type="EMBL" id="CP071060">
    <property type="protein sequence ID" value="QSI77954.1"/>
    <property type="molecule type" value="Genomic_DNA"/>
</dbReference>
<accession>A0ABX7M965</accession>
<dbReference type="Proteomes" id="UP000663570">
    <property type="component" value="Chromosome"/>
</dbReference>
<dbReference type="Gene3D" id="3.40.50.150">
    <property type="entry name" value="Vaccinia Virus protein VP39"/>
    <property type="match status" value="1"/>
</dbReference>
<reference evidence="1 2" key="1">
    <citation type="submission" date="2021-02" db="EMBL/GenBank/DDBJ databases">
        <title>Niveibacterium changnyeongensis HC41.</title>
        <authorList>
            <person name="Kang M."/>
        </authorList>
    </citation>
    <scope>NUCLEOTIDE SEQUENCE [LARGE SCALE GENOMIC DNA]</scope>
    <source>
        <strain evidence="1 2">HC41</strain>
    </source>
</reference>
<dbReference type="InterPro" id="IPR029063">
    <property type="entry name" value="SAM-dependent_MTases_sf"/>
</dbReference>
<protein>
    <submittedName>
        <fullName evidence="1">Methyltransferase type 11</fullName>
    </submittedName>
</protein>
<keyword evidence="1" id="KW-0808">Transferase</keyword>
<dbReference type="SUPFAM" id="SSF53335">
    <property type="entry name" value="S-adenosyl-L-methionine-dependent methyltransferases"/>
    <property type="match status" value="1"/>
</dbReference>
<keyword evidence="2" id="KW-1185">Reference proteome</keyword>
<evidence type="ECO:0000313" key="1">
    <source>
        <dbReference type="EMBL" id="QSI77954.1"/>
    </source>
</evidence>
<sequence>MAVLDKRGVLPRFRAGERLSIELGCGPRKQDAASVGIDALDFEGVDLVGDVFEVLAELPTAGVSACYSAHFFEHVDDLVRLVDELGRTLAPGAVATIKVPHFSNPYFYSDPTHRRAFGLYTMSYFARDALLTRKVPNYGRTPVFELTSVHLGFDSPFPFRGLIRRLIGPVFNLTTWLQEFHEENLCYLLPCYEVEYRLRRI</sequence>
<dbReference type="GO" id="GO:0032259">
    <property type="term" value="P:methylation"/>
    <property type="evidence" value="ECO:0007669"/>
    <property type="project" value="UniProtKB-KW"/>
</dbReference>
<gene>
    <name evidence="1" type="ORF">JY500_04740</name>
</gene>
<evidence type="ECO:0000313" key="2">
    <source>
        <dbReference type="Proteomes" id="UP000663570"/>
    </source>
</evidence>
<name>A0ABX7M965_9RHOO</name>
<dbReference type="RefSeq" id="WP_206255218.1">
    <property type="nucleotide sequence ID" value="NZ_CP071060.1"/>
</dbReference>